<dbReference type="InterPro" id="IPR001586">
    <property type="entry name" value="Beta-lactam_class-C_AS"/>
</dbReference>
<dbReference type="InterPro" id="IPR050491">
    <property type="entry name" value="AmpC-like"/>
</dbReference>
<dbReference type="SUPFAM" id="SSF56601">
    <property type="entry name" value="beta-lactamase/transpeptidase-like"/>
    <property type="match status" value="1"/>
</dbReference>
<evidence type="ECO:0000256" key="6">
    <source>
        <dbReference type="RuleBase" id="RU361140"/>
    </source>
</evidence>
<name>A0A6S7DN47_9BURK</name>
<feature type="chain" id="PRO_5028965364" description="Beta-lactamase" evidence="8">
    <location>
        <begin position="32"/>
        <end position="430"/>
    </location>
</feature>
<feature type="domain" description="Beta-lactamase-related" evidence="9">
    <location>
        <begin position="80"/>
        <end position="428"/>
    </location>
</feature>
<evidence type="ECO:0000313" key="11">
    <source>
        <dbReference type="Proteomes" id="UP000494272"/>
    </source>
</evidence>
<comment type="catalytic activity">
    <reaction evidence="1 6">
        <text>a beta-lactam + H2O = a substituted beta-amino acid</text>
        <dbReference type="Rhea" id="RHEA:20401"/>
        <dbReference type="ChEBI" id="CHEBI:15377"/>
        <dbReference type="ChEBI" id="CHEBI:35627"/>
        <dbReference type="ChEBI" id="CHEBI:140347"/>
        <dbReference type="EC" id="3.5.2.6"/>
    </reaction>
</comment>
<dbReference type="GeneID" id="94354088"/>
<dbReference type="InterPro" id="IPR058136">
    <property type="entry name" value="AmpC"/>
</dbReference>
<dbReference type="NCBIfam" id="NF033085">
    <property type="entry name" value="bla_class_C"/>
    <property type="match status" value="1"/>
</dbReference>
<dbReference type="PANTHER" id="PTHR46825">
    <property type="entry name" value="D-ALANYL-D-ALANINE-CARBOXYPEPTIDASE/ENDOPEPTIDASE AMPH"/>
    <property type="match status" value="1"/>
</dbReference>
<reference evidence="10 11" key="1">
    <citation type="submission" date="2020-04" db="EMBL/GenBank/DDBJ databases">
        <authorList>
            <person name="De Canck E."/>
        </authorList>
    </citation>
    <scope>NUCLEOTIDE SEQUENCE [LARGE SCALE GENOMIC DNA]</scope>
    <source>
        <strain evidence="10 11">LMG 26841</strain>
    </source>
</reference>
<keyword evidence="8" id="KW-0732">Signal</keyword>
<evidence type="ECO:0000256" key="3">
    <source>
        <dbReference type="ARBA" id="ARBA00012865"/>
    </source>
</evidence>
<evidence type="ECO:0000259" key="9">
    <source>
        <dbReference type="Pfam" id="PF00144"/>
    </source>
</evidence>
<dbReference type="PANTHER" id="PTHR46825:SF8">
    <property type="entry name" value="BETA-LACTAMASE-RELATED"/>
    <property type="match status" value="1"/>
</dbReference>
<dbReference type="PROSITE" id="PS00336">
    <property type="entry name" value="BETA_LACTAMASE_C"/>
    <property type="match status" value="1"/>
</dbReference>
<evidence type="ECO:0000256" key="2">
    <source>
        <dbReference type="ARBA" id="ARBA00007840"/>
    </source>
</evidence>
<evidence type="ECO:0000256" key="1">
    <source>
        <dbReference type="ARBA" id="ARBA00001526"/>
    </source>
</evidence>
<feature type="region of interest" description="Disordered" evidence="7">
    <location>
        <begin position="39"/>
        <end position="71"/>
    </location>
</feature>
<evidence type="ECO:0000313" key="10">
    <source>
        <dbReference type="EMBL" id="CAB3822722.1"/>
    </source>
</evidence>
<dbReference type="Pfam" id="PF00144">
    <property type="entry name" value="Beta-lactamase"/>
    <property type="match status" value="1"/>
</dbReference>
<feature type="signal peptide" evidence="8">
    <location>
        <begin position="1"/>
        <end position="31"/>
    </location>
</feature>
<sequence>MRAPAMFRISLLSMTLTLALAGAASAGPAVAQAPAAKATTASTSVSTPASTPASSPASTAKASATPAPASAKADRATAAVDAAVAEVMREYGIAGMAIGVSRDGEQRFFNYGDASRAPRRAVSSDTLFELGSISKTFTVTLAAYAQATGRLSLTDSPAKWVPELQGSEFARLTLVNLATHTAGGFPLQVPDAVQSMAQLMDHLKAWTPWYAPGTRRTYANPSIGMLGVVAARALGEPYVVAMEQRLFPKLGLRDTYLEVPPGKMPDYAQGYDKQDAPVRVNPGVLADEAYGVKSSARDMLRFVEINLGTAPVDATLQRAIAETHTGYYQLGAMTQDLIWEQYRYPVSVEDLVHGNSAQVAFETLPVKALQPPLAPQQAVWINKTGATNGFGAYVAFVPSRKLGIVILANRNYPNEARVRLALRVLKALAP</sequence>
<dbReference type="EC" id="3.5.2.6" evidence="3 6"/>
<evidence type="ECO:0000256" key="5">
    <source>
        <dbReference type="ARBA" id="ARBA00023251"/>
    </source>
</evidence>
<dbReference type="InterPro" id="IPR001466">
    <property type="entry name" value="Beta-lactam-related"/>
</dbReference>
<dbReference type="GO" id="GO:0030288">
    <property type="term" value="C:outer membrane-bounded periplasmic space"/>
    <property type="evidence" value="ECO:0007669"/>
    <property type="project" value="InterPro"/>
</dbReference>
<dbReference type="RefSeq" id="WP_244976818.1">
    <property type="nucleotide sequence ID" value="NZ_CADIKW010000001.1"/>
</dbReference>
<evidence type="ECO:0000256" key="8">
    <source>
        <dbReference type="SAM" id="SignalP"/>
    </source>
</evidence>
<keyword evidence="4 6" id="KW-0378">Hydrolase</keyword>
<keyword evidence="11" id="KW-1185">Reference proteome</keyword>
<dbReference type="GO" id="GO:0046677">
    <property type="term" value="P:response to antibiotic"/>
    <property type="evidence" value="ECO:0007669"/>
    <property type="project" value="UniProtKB-UniRule"/>
</dbReference>
<gene>
    <name evidence="10" type="primary">ampC</name>
    <name evidence="10" type="ORF">LMG26841_00543</name>
</gene>
<proteinExistence type="inferred from homology"/>
<dbReference type="EMBL" id="CADIKW010000001">
    <property type="protein sequence ID" value="CAB3822722.1"/>
    <property type="molecule type" value="Genomic_DNA"/>
</dbReference>
<comment type="similarity">
    <text evidence="2 6">Belongs to the class-C beta-lactamase family.</text>
</comment>
<dbReference type="AlphaFoldDB" id="A0A6S7DN47"/>
<dbReference type="GO" id="GO:0008800">
    <property type="term" value="F:beta-lactamase activity"/>
    <property type="evidence" value="ECO:0007669"/>
    <property type="project" value="UniProtKB-UniRule"/>
</dbReference>
<protein>
    <recommendedName>
        <fullName evidence="3 6">Beta-lactamase</fullName>
        <ecNumber evidence="3 6">3.5.2.6</ecNumber>
    </recommendedName>
</protein>
<evidence type="ECO:0000256" key="7">
    <source>
        <dbReference type="SAM" id="MobiDB-lite"/>
    </source>
</evidence>
<dbReference type="InterPro" id="IPR012338">
    <property type="entry name" value="Beta-lactam/transpept-like"/>
</dbReference>
<dbReference type="Gene3D" id="3.40.710.10">
    <property type="entry name" value="DD-peptidase/beta-lactamase superfamily"/>
    <property type="match status" value="1"/>
</dbReference>
<evidence type="ECO:0000256" key="4">
    <source>
        <dbReference type="ARBA" id="ARBA00022801"/>
    </source>
</evidence>
<dbReference type="GO" id="GO:0017001">
    <property type="term" value="P:antibiotic catabolic process"/>
    <property type="evidence" value="ECO:0007669"/>
    <property type="project" value="InterPro"/>
</dbReference>
<keyword evidence="5 6" id="KW-0046">Antibiotic resistance</keyword>
<accession>A0A6S7DN47</accession>
<organism evidence="10 11">
    <name type="scientific">Achromobacter dolens</name>
    <dbReference type="NCBI Taxonomy" id="1287738"/>
    <lineage>
        <taxon>Bacteria</taxon>
        <taxon>Pseudomonadati</taxon>
        <taxon>Pseudomonadota</taxon>
        <taxon>Betaproteobacteria</taxon>
        <taxon>Burkholderiales</taxon>
        <taxon>Alcaligenaceae</taxon>
        <taxon>Achromobacter</taxon>
    </lineage>
</organism>
<dbReference type="Proteomes" id="UP000494272">
    <property type="component" value="Unassembled WGS sequence"/>
</dbReference>